<name>A0ABN0TUL5_9ACTN</name>
<keyword evidence="2" id="KW-1185">Reference proteome</keyword>
<dbReference type="EMBL" id="BAAAGX010000006">
    <property type="protein sequence ID" value="GAA0230553.1"/>
    <property type="molecule type" value="Genomic_DNA"/>
</dbReference>
<dbReference type="Pfam" id="PF06475">
    <property type="entry name" value="Glycolipid_bind"/>
    <property type="match status" value="1"/>
</dbReference>
<dbReference type="InterPro" id="IPR009467">
    <property type="entry name" value="Glycolipid-bd_prot_put"/>
</dbReference>
<proteinExistence type="predicted"/>
<protein>
    <submittedName>
        <fullName evidence="1">Glycolipid-binding domain-containing protein</fullName>
    </submittedName>
</protein>
<reference evidence="1 2" key="1">
    <citation type="journal article" date="2019" name="Int. J. Syst. Evol. Microbiol.">
        <title>The Global Catalogue of Microorganisms (GCM) 10K type strain sequencing project: providing services to taxonomists for standard genome sequencing and annotation.</title>
        <authorList>
            <consortium name="The Broad Institute Genomics Platform"/>
            <consortium name="The Broad Institute Genome Sequencing Center for Infectious Disease"/>
            <person name="Wu L."/>
            <person name="Ma J."/>
        </authorList>
    </citation>
    <scope>NUCLEOTIDE SEQUENCE [LARGE SCALE GENOMIC DNA]</scope>
    <source>
        <strain evidence="1 2">JCM 10425</strain>
    </source>
</reference>
<evidence type="ECO:0000313" key="2">
    <source>
        <dbReference type="Proteomes" id="UP001500967"/>
    </source>
</evidence>
<accession>A0ABN0TUL5</accession>
<gene>
    <name evidence="1" type="ORF">GCM10009539_14950</name>
</gene>
<comment type="caution">
    <text evidence="1">The sequence shown here is derived from an EMBL/GenBank/DDBJ whole genome shotgun (WGS) entry which is preliminary data.</text>
</comment>
<sequence length="207" mass="22827">MGSMIRGRVENMGTFAWNRVGFGAELAVVHAGRGLRAEGWTLGAAPEPYTCHYTVATDEDWATLSLELQTEGEGWARSLRMTRKSTRDEWKIRASETGTLNGSPAGSEYPERIVDALDVDIAFSPLTNTLPIRRLDLLNQPVGTEFQLNVAFVELPSLAVIANDQRYVVAGDREIGYRSGDYRVQITVDPDGFVVDYPGLATRSTDQ</sequence>
<dbReference type="SUPFAM" id="SSF159275">
    <property type="entry name" value="PA1994-like"/>
    <property type="match status" value="1"/>
</dbReference>
<dbReference type="Proteomes" id="UP001500967">
    <property type="component" value="Unassembled WGS sequence"/>
</dbReference>
<evidence type="ECO:0000313" key="1">
    <source>
        <dbReference type="EMBL" id="GAA0230553.1"/>
    </source>
</evidence>
<organism evidence="1 2">
    <name type="scientific">Cryptosporangium japonicum</name>
    <dbReference type="NCBI Taxonomy" id="80872"/>
    <lineage>
        <taxon>Bacteria</taxon>
        <taxon>Bacillati</taxon>
        <taxon>Actinomycetota</taxon>
        <taxon>Actinomycetes</taxon>
        <taxon>Cryptosporangiales</taxon>
        <taxon>Cryptosporangiaceae</taxon>
        <taxon>Cryptosporangium</taxon>
    </lineage>
</organism>